<dbReference type="AlphaFoldDB" id="A0A9W3AJ95"/>
<dbReference type="OrthoDB" id="6080426at2759"/>
<accession>A0A9W3AJ95</accession>
<dbReference type="GeneID" id="129926526"/>
<dbReference type="RefSeq" id="XP_055887209.1">
    <property type="nucleotide sequence ID" value="XM_056031234.1"/>
</dbReference>
<organism evidence="1 2">
    <name type="scientific">Biomphalaria glabrata</name>
    <name type="common">Bloodfluke planorb</name>
    <name type="synonym">Freshwater snail</name>
    <dbReference type="NCBI Taxonomy" id="6526"/>
    <lineage>
        <taxon>Eukaryota</taxon>
        <taxon>Metazoa</taxon>
        <taxon>Spiralia</taxon>
        <taxon>Lophotrochozoa</taxon>
        <taxon>Mollusca</taxon>
        <taxon>Gastropoda</taxon>
        <taxon>Heterobranchia</taxon>
        <taxon>Euthyneura</taxon>
        <taxon>Panpulmonata</taxon>
        <taxon>Hygrophila</taxon>
        <taxon>Lymnaeoidea</taxon>
        <taxon>Planorbidae</taxon>
        <taxon>Biomphalaria</taxon>
    </lineage>
</organism>
<gene>
    <name evidence="2" type="primary">LOC129926526</name>
</gene>
<proteinExistence type="predicted"/>
<evidence type="ECO:0000313" key="2">
    <source>
        <dbReference type="RefSeq" id="XP_055887209.1"/>
    </source>
</evidence>
<dbReference type="SUPFAM" id="SSF56399">
    <property type="entry name" value="ADP-ribosylation"/>
    <property type="match status" value="1"/>
</dbReference>
<keyword evidence="1" id="KW-1185">Reference proteome</keyword>
<sequence length="535" mass="61421">MAVTSQGIVDPYLRQVIPLVETSCKTIQEITDLSLNMQPQNHVLECIKNIDDFGYSYIVVETIISKARTCRPCEVTTSTTGELLKLELAATYTEKLKNVLLKYFVAHKDLTLNENVSRKTKRLLDLKIGIDDFSTTIDTVLDFYTQGSIGLKLKEHTLPSVEELKEIKRNICAVKDELKLNELHSYFLDFKDDLTISESHILCQLLGLDNKYGDYLDSLDDKMLDHDNVLYYILRFLNERSKELEFDSDGTTGVCTDLVKLGFTQKGSDAIVRNIPHELIALQIPSFWGERFLEYVFRNHPLLCNISSNRFPFSDKTIDCWFEERISTSKRDEPDENIPWFNVKMMNCSSQRIGTTMIEEYLMKLQDDDRESMFLFHGTTHHRAKSILEWGIRIGHGKDGLDFSSGDGIYLSENFKDAYMWGAAGRGDHIAVLVFQIKKDMLDEENILNLTEDKEKWEKIVKLCRTQYRDQKAFKNLLMGIKLIKGCMSVNPKAIAQGKEVPEGYGLSNIQICVRETEFSVKLGSLNNICCIIFF</sequence>
<evidence type="ECO:0000313" key="1">
    <source>
        <dbReference type="Proteomes" id="UP001165740"/>
    </source>
</evidence>
<name>A0A9W3AJ95_BIOGL</name>
<dbReference type="Gene3D" id="3.90.175.10">
    <property type="entry name" value="Diphtheria Toxin, domain 1"/>
    <property type="match status" value="1"/>
</dbReference>
<protein>
    <submittedName>
        <fullName evidence="2">Uncharacterized protein LOC129926526</fullName>
    </submittedName>
</protein>
<dbReference type="Proteomes" id="UP001165740">
    <property type="component" value="Chromosome 5"/>
</dbReference>
<reference evidence="2" key="1">
    <citation type="submission" date="2025-08" db="UniProtKB">
        <authorList>
            <consortium name="RefSeq"/>
        </authorList>
    </citation>
    <scope>IDENTIFICATION</scope>
</reference>